<evidence type="ECO:0000313" key="1">
    <source>
        <dbReference type="EMBL" id="KJE93014.1"/>
    </source>
</evidence>
<keyword evidence="2" id="KW-1185">Reference proteome</keyword>
<dbReference type="InParanoid" id="A0A0D2X2R4"/>
<dbReference type="EMBL" id="KE346364">
    <property type="protein sequence ID" value="KJE93014.1"/>
    <property type="molecule type" value="Genomic_DNA"/>
</dbReference>
<name>A0A0D2X2R4_CAPO3</name>
<reference evidence="2" key="1">
    <citation type="submission" date="2011-02" db="EMBL/GenBank/DDBJ databases">
        <title>The Genome Sequence of Capsaspora owczarzaki ATCC 30864.</title>
        <authorList>
            <person name="Russ C."/>
            <person name="Cuomo C."/>
            <person name="Burger G."/>
            <person name="Gray M.W."/>
            <person name="Holland P.W.H."/>
            <person name="King N."/>
            <person name="Lang F.B.F."/>
            <person name="Roger A.J."/>
            <person name="Ruiz-Trillo I."/>
            <person name="Young S.K."/>
            <person name="Zeng Q."/>
            <person name="Gargeya S."/>
            <person name="Alvarado L."/>
            <person name="Berlin A."/>
            <person name="Chapman S.B."/>
            <person name="Chen Z."/>
            <person name="Freedman E."/>
            <person name="Gellesch M."/>
            <person name="Goldberg J."/>
            <person name="Griggs A."/>
            <person name="Gujja S."/>
            <person name="Heilman E."/>
            <person name="Heiman D."/>
            <person name="Howarth C."/>
            <person name="Mehta T."/>
            <person name="Neiman D."/>
            <person name="Pearson M."/>
            <person name="Roberts A."/>
            <person name="Saif S."/>
            <person name="Shea T."/>
            <person name="Shenoy N."/>
            <person name="Sisk P."/>
            <person name="Stolte C."/>
            <person name="Sykes S."/>
            <person name="White J."/>
            <person name="Yandava C."/>
            <person name="Haas B."/>
            <person name="Nusbaum C."/>
            <person name="Birren B."/>
        </authorList>
    </citation>
    <scope>NUCLEOTIDE SEQUENCE</scope>
    <source>
        <strain evidence="2">ATCC 30864</strain>
    </source>
</reference>
<gene>
    <name evidence="1" type="ORF">CAOG_009719</name>
</gene>
<evidence type="ECO:0000313" key="2">
    <source>
        <dbReference type="Proteomes" id="UP000008743"/>
    </source>
</evidence>
<organism evidence="1 2">
    <name type="scientific">Capsaspora owczarzaki (strain ATCC 30864)</name>
    <dbReference type="NCBI Taxonomy" id="595528"/>
    <lineage>
        <taxon>Eukaryota</taxon>
        <taxon>Filasterea</taxon>
        <taxon>Capsaspora</taxon>
    </lineage>
</organism>
<accession>A0A0D2X2R4</accession>
<sequence length="350" mass="37032">MHVHVLENVVEVVCCAVGALLHVALLLGFNAVCAVTVVDGTELFVAENAVGFVDELEQVLGLRVLVGMVLDGKLAEGLLDVGRAGIAWDTQRLVVIGTSRLAAGSLAGSRLAGEGGLGGVVLGNVDGLLAGSVFEVLVGLEGNERPHGISAAADCRQVERRVLFLVQTVEIGTLLGEQLDNVDKAALGSVMQGGLLHRAALLRVCALVQQELDHRVQVGEDGKVDAAFAVRCLVGHARAIVEQASEHGRLARLGGNVHRQLAAVVALGGRGEHFRVGHRALERALPKSRLGFQHLLDFNHVAGANSSKQLLHLLVAHGDKGERSNGSVFSEFCFRRWSTLKRVVFVSSKV</sequence>
<protein>
    <submittedName>
        <fullName evidence="1">Uncharacterized protein</fullName>
    </submittedName>
</protein>
<dbReference type="AlphaFoldDB" id="A0A0D2X2R4"/>
<dbReference type="Proteomes" id="UP000008743">
    <property type="component" value="Unassembled WGS sequence"/>
</dbReference>
<proteinExistence type="predicted"/>